<evidence type="ECO:0000313" key="2">
    <source>
        <dbReference type="Proteomes" id="UP001056120"/>
    </source>
</evidence>
<reference evidence="1 2" key="2">
    <citation type="journal article" date="2022" name="Mol. Ecol. Resour.">
        <title>The genomes of chicory, endive, great burdock and yacon provide insights into Asteraceae paleo-polyploidization history and plant inulin production.</title>
        <authorList>
            <person name="Fan W."/>
            <person name="Wang S."/>
            <person name="Wang H."/>
            <person name="Wang A."/>
            <person name="Jiang F."/>
            <person name="Liu H."/>
            <person name="Zhao H."/>
            <person name="Xu D."/>
            <person name="Zhang Y."/>
        </authorList>
    </citation>
    <scope>NUCLEOTIDE SEQUENCE [LARGE SCALE GENOMIC DNA]</scope>
    <source>
        <strain evidence="2">cv. Yunnan</strain>
        <tissue evidence="1">Leaves</tissue>
    </source>
</reference>
<accession>A0ACB9KDF6</accession>
<protein>
    <submittedName>
        <fullName evidence="1">Uncharacterized protein</fullName>
    </submittedName>
</protein>
<comment type="caution">
    <text evidence="1">The sequence shown here is derived from an EMBL/GenBank/DDBJ whole genome shotgun (WGS) entry which is preliminary data.</text>
</comment>
<organism evidence="1 2">
    <name type="scientific">Smallanthus sonchifolius</name>
    <dbReference type="NCBI Taxonomy" id="185202"/>
    <lineage>
        <taxon>Eukaryota</taxon>
        <taxon>Viridiplantae</taxon>
        <taxon>Streptophyta</taxon>
        <taxon>Embryophyta</taxon>
        <taxon>Tracheophyta</taxon>
        <taxon>Spermatophyta</taxon>
        <taxon>Magnoliopsida</taxon>
        <taxon>eudicotyledons</taxon>
        <taxon>Gunneridae</taxon>
        <taxon>Pentapetalae</taxon>
        <taxon>asterids</taxon>
        <taxon>campanulids</taxon>
        <taxon>Asterales</taxon>
        <taxon>Asteraceae</taxon>
        <taxon>Asteroideae</taxon>
        <taxon>Heliantheae alliance</taxon>
        <taxon>Millerieae</taxon>
        <taxon>Smallanthus</taxon>
    </lineage>
</organism>
<proteinExistence type="predicted"/>
<gene>
    <name evidence="1" type="ORF">L1987_04437</name>
</gene>
<dbReference type="EMBL" id="CM042018">
    <property type="protein sequence ID" value="KAI3830299.1"/>
    <property type="molecule type" value="Genomic_DNA"/>
</dbReference>
<evidence type="ECO:0000313" key="1">
    <source>
        <dbReference type="EMBL" id="KAI3830299.1"/>
    </source>
</evidence>
<name>A0ACB9KDF6_9ASTR</name>
<sequence>MASSSPYLKLVSCRDHNMCLNGKSPLHHSPNNHRNNFKLSISSRRGLRLSSQTEADNHELLIEESPNGYSSTQILDFIIIISRIPFLFTFNVTVEAETVGVQFQLQRECSFGHSFLITGDHPILGSWDPHNAISLTWSEGHIWTVHLDIPVGKCIKFKFIMQESNDKFVWQPGPDRILETEKSITLFEDWENPDSRIIIEMNQDIQFVEPTQEPEGYAINMKEVLVADEGVPVLVPGLSPLPVNEGPDYEPEPVNGAAMMSDMAKDLTLPESQLDSKGDIANTSNPNPRPEISSMQENQESCENKHEEMQVAEEKDHQAMSSLLHNDIQWSNNVMQKFLNLLGIQ</sequence>
<keyword evidence="2" id="KW-1185">Reference proteome</keyword>
<reference evidence="2" key="1">
    <citation type="journal article" date="2022" name="Mol. Ecol. Resour.">
        <title>The genomes of chicory, endive, great burdock and yacon provide insights into Asteraceae palaeo-polyploidization history and plant inulin production.</title>
        <authorList>
            <person name="Fan W."/>
            <person name="Wang S."/>
            <person name="Wang H."/>
            <person name="Wang A."/>
            <person name="Jiang F."/>
            <person name="Liu H."/>
            <person name="Zhao H."/>
            <person name="Xu D."/>
            <person name="Zhang Y."/>
        </authorList>
    </citation>
    <scope>NUCLEOTIDE SEQUENCE [LARGE SCALE GENOMIC DNA]</scope>
    <source>
        <strain evidence="2">cv. Yunnan</strain>
    </source>
</reference>
<dbReference type="Proteomes" id="UP001056120">
    <property type="component" value="Linkage Group LG01"/>
</dbReference>